<dbReference type="InterPro" id="IPR045061">
    <property type="entry name" value="FtsZ/CetZ"/>
</dbReference>
<dbReference type="NCBIfam" id="TIGR00065">
    <property type="entry name" value="ftsZ"/>
    <property type="match status" value="1"/>
</dbReference>
<dbReference type="Proteomes" id="UP001327459">
    <property type="component" value="Chromosome"/>
</dbReference>
<evidence type="ECO:0000259" key="7">
    <source>
        <dbReference type="SMART" id="SM00864"/>
    </source>
</evidence>
<evidence type="ECO:0000313" key="10">
    <source>
        <dbReference type="Proteomes" id="UP001327459"/>
    </source>
</evidence>
<dbReference type="PANTHER" id="PTHR30314:SF3">
    <property type="entry name" value="MITOCHONDRIAL DIVISION PROTEIN FSZA"/>
    <property type="match status" value="1"/>
</dbReference>
<keyword evidence="3 4" id="KW-0342">GTP-binding</keyword>
<dbReference type="InterPro" id="IPR000158">
    <property type="entry name" value="Cell_div_FtsZ"/>
</dbReference>
<name>A0ABZ0YUW1_9GAMM</name>
<dbReference type="PRINTS" id="PR00423">
    <property type="entry name" value="CELLDVISFTSZ"/>
</dbReference>
<reference evidence="9 10" key="1">
    <citation type="submission" date="2023-11" db="EMBL/GenBank/DDBJ databases">
        <title>MicrobeMod: A computational toolkit for identifying prokaryotic methylation and restriction-modification with nanopore sequencing.</title>
        <authorList>
            <person name="Crits-Christoph A."/>
            <person name="Kang S.C."/>
            <person name="Lee H."/>
            <person name="Ostrov N."/>
        </authorList>
    </citation>
    <scope>NUCLEOTIDE SEQUENCE [LARGE SCALE GENOMIC DNA]</scope>
    <source>
        <strain evidence="9 10">ATCC 49870</strain>
    </source>
</reference>
<accession>A0ABZ0YUW1</accession>
<dbReference type="RefSeq" id="WP_322520983.1">
    <property type="nucleotide sequence ID" value="NZ_CP140153.1"/>
</dbReference>
<dbReference type="InterPro" id="IPR036525">
    <property type="entry name" value="Tubulin/FtsZ_GTPase_sf"/>
</dbReference>
<comment type="similarity">
    <text evidence="1 4 6">Belongs to the FtsZ family.</text>
</comment>
<dbReference type="InterPro" id="IPR024757">
    <property type="entry name" value="FtsZ_C"/>
</dbReference>
<comment type="subunit">
    <text evidence="4">Homodimer. Polymerizes to form a dynamic ring structure in a strictly GTP-dependent manner. Interacts directly with several other division proteins.</text>
</comment>
<dbReference type="PANTHER" id="PTHR30314">
    <property type="entry name" value="CELL DIVISION PROTEIN FTSZ-RELATED"/>
    <property type="match status" value="1"/>
</dbReference>
<evidence type="ECO:0000256" key="2">
    <source>
        <dbReference type="ARBA" id="ARBA00022741"/>
    </source>
</evidence>
<dbReference type="Gene3D" id="3.30.1330.20">
    <property type="entry name" value="Tubulin/FtsZ, C-terminal domain"/>
    <property type="match status" value="1"/>
</dbReference>
<comment type="subcellular location">
    <subcellularLocation>
        <location evidence="4">Cytoplasm</location>
    </subcellularLocation>
    <text evidence="4">Assembles at midcell at the inner surface of the cytoplasmic membrane.</text>
</comment>
<keyword evidence="4 6" id="KW-0717">Septation</keyword>
<keyword evidence="4 6" id="KW-0132">Cell division</keyword>
<evidence type="ECO:0000256" key="5">
    <source>
        <dbReference type="NCBIfam" id="TIGR00065"/>
    </source>
</evidence>
<comment type="function">
    <text evidence="4 6">Essential cell division protein that forms a contractile ring structure (Z ring) at the future cell division site. The regulation of the ring assembly controls the timing and the location of cell division. One of the functions of the FtsZ ring is to recruit other cell division proteins to the septum to produce a new cell wall between the dividing cells. Binds GTP and shows GTPase activity.</text>
</comment>
<keyword evidence="10" id="KW-1185">Reference proteome</keyword>
<dbReference type="InterPro" id="IPR037103">
    <property type="entry name" value="Tubulin/FtsZ-like_C"/>
</dbReference>
<feature type="binding site" evidence="4">
    <location>
        <position position="145"/>
    </location>
    <ligand>
        <name>GTP</name>
        <dbReference type="ChEBI" id="CHEBI:37565"/>
    </ligand>
</feature>
<dbReference type="SMART" id="SM00865">
    <property type="entry name" value="Tubulin_C"/>
    <property type="match status" value="1"/>
</dbReference>
<dbReference type="GO" id="GO:0051301">
    <property type="term" value="P:cell division"/>
    <property type="evidence" value="ECO:0007669"/>
    <property type="project" value="UniProtKB-KW"/>
</dbReference>
<dbReference type="SUPFAM" id="SSF55307">
    <property type="entry name" value="Tubulin C-terminal domain-like"/>
    <property type="match status" value="1"/>
</dbReference>
<dbReference type="Pfam" id="PF12327">
    <property type="entry name" value="FtsZ_C"/>
    <property type="match status" value="1"/>
</dbReference>
<proteinExistence type="inferred from homology"/>
<dbReference type="EMBL" id="CP140153">
    <property type="protein sequence ID" value="WQH15960.1"/>
    <property type="molecule type" value="Genomic_DNA"/>
</dbReference>
<feature type="domain" description="Tubulin/FtsZ GTPase" evidence="7">
    <location>
        <begin position="15"/>
        <end position="207"/>
    </location>
</feature>
<dbReference type="PROSITE" id="PS01135">
    <property type="entry name" value="FTSZ_2"/>
    <property type="match status" value="1"/>
</dbReference>
<feature type="binding site" evidence="4">
    <location>
        <position position="141"/>
    </location>
    <ligand>
        <name>GTP</name>
        <dbReference type="ChEBI" id="CHEBI:37565"/>
    </ligand>
</feature>
<evidence type="ECO:0000259" key="8">
    <source>
        <dbReference type="SMART" id="SM00865"/>
    </source>
</evidence>
<feature type="binding site" evidence="4">
    <location>
        <begin position="23"/>
        <end position="27"/>
    </location>
    <ligand>
        <name>GTP</name>
        <dbReference type="ChEBI" id="CHEBI:37565"/>
    </ligand>
</feature>
<evidence type="ECO:0000256" key="4">
    <source>
        <dbReference type="HAMAP-Rule" id="MF_00909"/>
    </source>
</evidence>
<evidence type="ECO:0000256" key="1">
    <source>
        <dbReference type="ARBA" id="ARBA00009690"/>
    </source>
</evidence>
<dbReference type="Gene3D" id="3.40.50.1440">
    <property type="entry name" value="Tubulin/FtsZ, GTPase domain"/>
    <property type="match status" value="1"/>
</dbReference>
<organism evidence="9 10">
    <name type="scientific">Guyparkeria halophila</name>
    <dbReference type="NCBI Taxonomy" id="47960"/>
    <lineage>
        <taxon>Bacteria</taxon>
        <taxon>Pseudomonadati</taxon>
        <taxon>Pseudomonadota</taxon>
        <taxon>Gammaproteobacteria</taxon>
        <taxon>Chromatiales</taxon>
        <taxon>Thioalkalibacteraceae</taxon>
        <taxon>Guyparkeria</taxon>
    </lineage>
</organism>
<keyword evidence="4 6" id="KW-0131">Cell cycle</keyword>
<dbReference type="InterPro" id="IPR003008">
    <property type="entry name" value="Tubulin_FtsZ_GTPase"/>
</dbReference>
<feature type="binding site" evidence="4">
    <location>
        <begin position="110"/>
        <end position="112"/>
    </location>
    <ligand>
        <name>GTP</name>
        <dbReference type="ChEBI" id="CHEBI:37565"/>
    </ligand>
</feature>
<keyword evidence="2 4" id="KW-0547">Nucleotide-binding</keyword>
<evidence type="ECO:0000256" key="3">
    <source>
        <dbReference type="ARBA" id="ARBA00023134"/>
    </source>
</evidence>
<dbReference type="CDD" id="cd02201">
    <property type="entry name" value="FtsZ_type1"/>
    <property type="match status" value="1"/>
</dbReference>
<keyword evidence="4" id="KW-0963">Cytoplasm</keyword>
<dbReference type="HAMAP" id="MF_00909">
    <property type="entry name" value="FtsZ"/>
    <property type="match status" value="1"/>
</dbReference>
<feature type="binding site" evidence="4">
    <location>
        <position position="189"/>
    </location>
    <ligand>
        <name>GTP</name>
        <dbReference type="ChEBI" id="CHEBI:37565"/>
    </ligand>
</feature>
<evidence type="ECO:0000256" key="6">
    <source>
        <dbReference type="RuleBase" id="RU000631"/>
    </source>
</evidence>
<dbReference type="InterPro" id="IPR018316">
    <property type="entry name" value="Tubulin/FtsZ_2-layer-sand-dom"/>
</dbReference>
<evidence type="ECO:0000313" key="9">
    <source>
        <dbReference type="EMBL" id="WQH15960.1"/>
    </source>
</evidence>
<gene>
    <name evidence="4 9" type="primary">ftsZ</name>
    <name evidence="9" type="ORF">SR882_09355</name>
</gene>
<feature type="domain" description="Tubulin/FtsZ 2-layer sandwich" evidence="8">
    <location>
        <begin position="209"/>
        <end position="327"/>
    </location>
</feature>
<dbReference type="PROSITE" id="PS01134">
    <property type="entry name" value="FTSZ_1"/>
    <property type="match status" value="1"/>
</dbReference>
<protein>
    <recommendedName>
        <fullName evidence="4 5">Cell division protein FtsZ</fullName>
    </recommendedName>
</protein>
<dbReference type="SUPFAM" id="SSF52490">
    <property type="entry name" value="Tubulin nucleotide-binding domain-like"/>
    <property type="match status" value="1"/>
</dbReference>
<dbReference type="Pfam" id="PF00091">
    <property type="entry name" value="Tubulin"/>
    <property type="match status" value="1"/>
</dbReference>
<sequence>MSNWTMAEMQTESAKIKVIGVGGGGGNAVAHMVQQHIEGIEYISANTDAQALVKSNAPSQLQIGANITKGLGAGADPELGRQAALEDREQIQEAISDANMLFITTGMGGGTGTGAAPVIAQIARDMNILTVAVVTRPFSFEGKKRTSVAMEGIQELEDNVDSLIVIPNDQLTAVMGKQAALRDAFAAANEVLFTAVAGISELITRPGEINLDFADVRAIMTEKGTAMMGTGIGTGDNRAAEAAEAAIHSPLLDDINLTGAEGILVNVTSNGDLSIGEFMEIGEMVQELAGDEAVVKVGTAVDDELDGQLRVTLVATGLSRIKNVSAESSKPRVVIDNAARREESTEQAEPTRAEAQQAYAGAAHRGNTAINLDTIDIPSFLRHQAD</sequence>
<dbReference type="InterPro" id="IPR020805">
    <property type="entry name" value="Cell_div_FtsZ_CS"/>
</dbReference>
<dbReference type="SMART" id="SM00864">
    <property type="entry name" value="Tubulin"/>
    <property type="match status" value="1"/>
</dbReference>
<dbReference type="InterPro" id="IPR008280">
    <property type="entry name" value="Tub_FtsZ_C"/>
</dbReference>